<sequence>MIISSIQMDIVPGDPKQNRQNVETLVSKEVKQNQPDIIVLPEMWTTAYTLPQLTDIADHETSNTIPFLQQLASTHNVHLAAGSIAYQQGDDMFNRALIINRNGELVYHYDKLHLVPMLNEPDYLTGGKHKAQVFELGGIKMGVIICYDLRFPELVRALALEGAQVIFLPAEWPDARRDHWRYLQLARAIENQVYMISCNRIGTYNNTTFAGHSMIIDPWGSILAEGSTDQAEVIRASLSPEKVTEVRQQVPVFSSRVPHYYA</sequence>
<comment type="similarity">
    <text evidence="1">Belongs to the carbon-nitrogen hydrolase superfamily. NIT1/NIT2 family.</text>
</comment>
<reference evidence="3 4" key="1">
    <citation type="submission" date="2016-10" db="EMBL/GenBank/DDBJ databases">
        <authorList>
            <person name="de Groot N.N."/>
        </authorList>
    </citation>
    <scope>NUCLEOTIDE SEQUENCE [LARGE SCALE GENOMIC DNA]</scope>
    <source>
        <strain evidence="3 4">DSM 21632</strain>
    </source>
</reference>
<dbReference type="PANTHER" id="PTHR23088:SF27">
    <property type="entry name" value="DEAMINATED GLUTATHIONE AMIDASE"/>
    <property type="match status" value="1"/>
</dbReference>
<dbReference type="GO" id="GO:0016787">
    <property type="term" value="F:hydrolase activity"/>
    <property type="evidence" value="ECO:0007669"/>
    <property type="project" value="UniProtKB-KW"/>
</dbReference>
<evidence type="ECO:0000259" key="2">
    <source>
        <dbReference type="PROSITE" id="PS50263"/>
    </source>
</evidence>
<dbReference type="CDD" id="cd07583">
    <property type="entry name" value="nitrilase_5"/>
    <property type="match status" value="1"/>
</dbReference>
<keyword evidence="4" id="KW-1185">Reference proteome</keyword>
<dbReference type="RefSeq" id="WP_245705176.1">
    <property type="nucleotide sequence ID" value="NZ_FNDK01000003.1"/>
</dbReference>
<dbReference type="STRING" id="568899.SAMN05192534_10322"/>
<dbReference type="PANTHER" id="PTHR23088">
    <property type="entry name" value="NITRILASE-RELATED"/>
    <property type="match status" value="1"/>
</dbReference>
<keyword evidence="3" id="KW-0378">Hydrolase</keyword>
<dbReference type="SUPFAM" id="SSF56317">
    <property type="entry name" value="Carbon-nitrogen hydrolase"/>
    <property type="match status" value="1"/>
</dbReference>
<feature type="domain" description="CN hydrolase" evidence="2">
    <location>
        <begin position="1"/>
        <end position="240"/>
    </location>
</feature>
<dbReference type="PROSITE" id="PS50263">
    <property type="entry name" value="CN_HYDROLASE"/>
    <property type="match status" value="1"/>
</dbReference>
<dbReference type="PROSITE" id="PS01227">
    <property type="entry name" value="UPF0012"/>
    <property type="match status" value="1"/>
</dbReference>
<dbReference type="AlphaFoldDB" id="A0A1G8AUM1"/>
<dbReference type="Gene3D" id="3.60.110.10">
    <property type="entry name" value="Carbon-nitrogen hydrolase"/>
    <property type="match status" value="1"/>
</dbReference>
<dbReference type="InterPro" id="IPR003010">
    <property type="entry name" value="C-N_Hydrolase"/>
</dbReference>
<organism evidence="3 4">
    <name type="scientific">Alteribacillus persepolensis</name>
    <dbReference type="NCBI Taxonomy" id="568899"/>
    <lineage>
        <taxon>Bacteria</taxon>
        <taxon>Bacillati</taxon>
        <taxon>Bacillota</taxon>
        <taxon>Bacilli</taxon>
        <taxon>Bacillales</taxon>
        <taxon>Bacillaceae</taxon>
        <taxon>Alteribacillus</taxon>
    </lineage>
</organism>
<dbReference type="InterPro" id="IPR001110">
    <property type="entry name" value="UPF0012_CS"/>
</dbReference>
<evidence type="ECO:0000256" key="1">
    <source>
        <dbReference type="ARBA" id="ARBA00010613"/>
    </source>
</evidence>
<proteinExistence type="inferred from homology"/>
<name>A0A1G8AUM1_9BACI</name>
<protein>
    <submittedName>
        <fullName evidence="3">Predicted amidohydrolase</fullName>
    </submittedName>
</protein>
<dbReference type="Proteomes" id="UP000199163">
    <property type="component" value="Unassembled WGS sequence"/>
</dbReference>
<accession>A0A1G8AUM1</accession>
<gene>
    <name evidence="3" type="ORF">SAMN05192534_10322</name>
</gene>
<dbReference type="Pfam" id="PF00795">
    <property type="entry name" value="CN_hydrolase"/>
    <property type="match status" value="1"/>
</dbReference>
<evidence type="ECO:0000313" key="4">
    <source>
        <dbReference type="Proteomes" id="UP000199163"/>
    </source>
</evidence>
<dbReference type="InterPro" id="IPR036526">
    <property type="entry name" value="C-N_Hydrolase_sf"/>
</dbReference>
<dbReference type="EMBL" id="FNDK01000003">
    <property type="protein sequence ID" value="SDH24564.1"/>
    <property type="molecule type" value="Genomic_DNA"/>
</dbReference>
<evidence type="ECO:0000313" key="3">
    <source>
        <dbReference type="EMBL" id="SDH24564.1"/>
    </source>
</evidence>